<feature type="transmembrane region" description="Helical" evidence="1">
    <location>
        <begin position="306"/>
        <end position="327"/>
    </location>
</feature>
<evidence type="ECO:0000256" key="1">
    <source>
        <dbReference type="SAM" id="Phobius"/>
    </source>
</evidence>
<keyword evidence="1" id="KW-0812">Transmembrane</keyword>
<dbReference type="EMBL" id="JBEUKS010000007">
    <property type="protein sequence ID" value="MFC1440525.1"/>
    <property type="molecule type" value="Genomic_DNA"/>
</dbReference>
<feature type="transmembrane region" description="Helical" evidence="1">
    <location>
        <begin position="83"/>
        <end position="109"/>
    </location>
</feature>
<feature type="transmembrane region" description="Helical" evidence="1">
    <location>
        <begin position="38"/>
        <end position="62"/>
    </location>
</feature>
<evidence type="ECO:0008006" key="4">
    <source>
        <dbReference type="Google" id="ProtNLM"/>
    </source>
</evidence>
<reference evidence="2 3" key="1">
    <citation type="submission" date="2024-06" db="EMBL/GenBank/DDBJ databases">
        <authorList>
            <person name="Lee S.D."/>
        </authorList>
    </citation>
    <scope>NUCLEOTIDE SEQUENCE [LARGE SCALE GENOMIC DNA]</scope>
    <source>
        <strain evidence="2 3">N1-10</strain>
    </source>
</reference>
<gene>
    <name evidence="2" type="ORF">ABUW04_19910</name>
</gene>
<accession>A0ABV6XQJ2</accession>
<feature type="transmembrane region" description="Helical" evidence="1">
    <location>
        <begin position="129"/>
        <end position="149"/>
    </location>
</feature>
<keyword evidence="3" id="KW-1185">Reference proteome</keyword>
<protein>
    <recommendedName>
        <fullName evidence="4">Transporter</fullName>
    </recommendedName>
</protein>
<keyword evidence="1" id="KW-0472">Membrane</keyword>
<evidence type="ECO:0000313" key="2">
    <source>
        <dbReference type="EMBL" id="MFC1440525.1"/>
    </source>
</evidence>
<dbReference type="Proteomes" id="UP001592581">
    <property type="component" value="Unassembled WGS sequence"/>
</dbReference>
<organism evidence="2 3">
    <name type="scientific">Streptacidiphilus jeojiensis</name>
    <dbReference type="NCBI Taxonomy" id="3229225"/>
    <lineage>
        <taxon>Bacteria</taxon>
        <taxon>Bacillati</taxon>
        <taxon>Actinomycetota</taxon>
        <taxon>Actinomycetes</taxon>
        <taxon>Kitasatosporales</taxon>
        <taxon>Streptomycetaceae</taxon>
        <taxon>Streptacidiphilus</taxon>
    </lineage>
</organism>
<sequence length="333" mass="35037">MIRLAWLQFRVQAAVGFGALAVLAGVLAVTGRHDDSLRLWLGVLMMVVPGLVGAFWGAPLVASEAAAGTLPLAWTQSVSRRRWLGVRIGVTALAAMTATGLLSLLVTWWASPLDRADRSVFATFDQRGVVPIGYAAFALALGITVGALVRRTLPAMATTAVVLLAARAAFANLVRPHLGTPITRDFVLTPAATGYGSQGSLLSVLFSSGRSTLEATPPTVPDAWTTSIRIVDRSGRGLTDQVLRADCPDIGQGGSGAGGGSGGGFSHSQVPASVAQAYDACVTKVAATYHGLTTYQPGSRYWEFQWYELTAFLCAALLLVALCLWLIRRTPGR</sequence>
<evidence type="ECO:0000313" key="3">
    <source>
        <dbReference type="Proteomes" id="UP001592581"/>
    </source>
</evidence>
<keyword evidence="1" id="KW-1133">Transmembrane helix</keyword>
<dbReference type="RefSeq" id="WP_380566007.1">
    <property type="nucleotide sequence ID" value="NZ_JBEUKS010000007.1"/>
</dbReference>
<proteinExistence type="predicted"/>
<name>A0ABV6XQJ2_9ACTN</name>
<comment type="caution">
    <text evidence="2">The sequence shown here is derived from an EMBL/GenBank/DDBJ whole genome shotgun (WGS) entry which is preliminary data.</text>
</comment>